<proteinExistence type="predicted"/>
<accession>A0A091LMH7</accession>
<protein>
    <recommendedName>
        <fullName evidence="3">Nidogen G2 beta-barrel domain-containing protein</fullName>
    </recommendedName>
</protein>
<dbReference type="Proteomes" id="UP000053745">
    <property type="component" value="Unassembled WGS sequence"/>
</dbReference>
<dbReference type="EMBL" id="KL331006">
    <property type="protein sequence ID" value="KFP57924.1"/>
    <property type="molecule type" value="Genomic_DNA"/>
</dbReference>
<keyword evidence="2" id="KW-1185">Reference proteome</keyword>
<evidence type="ECO:0008006" key="3">
    <source>
        <dbReference type="Google" id="ProtNLM"/>
    </source>
</evidence>
<gene>
    <name evidence="1" type="ORF">N323_05015</name>
</gene>
<feature type="non-terminal residue" evidence="1">
    <location>
        <position position="55"/>
    </location>
</feature>
<evidence type="ECO:0000313" key="1">
    <source>
        <dbReference type="EMBL" id="KFP57924.1"/>
    </source>
</evidence>
<dbReference type="OrthoDB" id="276744at2759"/>
<sequence length="55" mass="6383">NGFQLKEGKFILDIRKKFFTVRVVRHWNRLPKEVVDAPSLEAFKARLDGALSNLI</sequence>
<dbReference type="AlphaFoldDB" id="A0A091LMH7"/>
<name>A0A091LMH7_CATAU</name>
<feature type="non-terminal residue" evidence="1">
    <location>
        <position position="1"/>
    </location>
</feature>
<reference evidence="1 2" key="1">
    <citation type="submission" date="2014-04" db="EMBL/GenBank/DDBJ databases">
        <title>Genome evolution of avian class.</title>
        <authorList>
            <person name="Zhang G."/>
            <person name="Li C."/>
        </authorList>
    </citation>
    <scope>NUCLEOTIDE SEQUENCE [LARGE SCALE GENOMIC DNA]</scope>
    <source>
        <strain evidence="1">BGI_N323</strain>
    </source>
</reference>
<evidence type="ECO:0000313" key="2">
    <source>
        <dbReference type="Proteomes" id="UP000053745"/>
    </source>
</evidence>
<organism evidence="1 2">
    <name type="scientific">Cathartes aura</name>
    <name type="common">Turkey vulture</name>
    <name type="synonym">Vultur aura</name>
    <dbReference type="NCBI Taxonomy" id="43455"/>
    <lineage>
        <taxon>Eukaryota</taxon>
        <taxon>Metazoa</taxon>
        <taxon>Chordata</taxon>
        <taxon>Craniata</taxon>
        <taxon>Vertebrata</taxon>
        <taxon>Euteleostomi</taxon>
        <taxon>Archelosauria</taxon>
        <taxon>Archosauria</taxon>
        <taxon>Dinosauria</taxon>
        <taxon>Saurischia</taxon>
        <taxon>Theropoda</taxon>
        <taxon>Coelurosauria</taxon>
        <taxon>Aves</taxon>
        <taxon>Neognathae</taxon>
        <taxon>Neoaves</taxon>
        <taxon>Telluraves</taxon>
        <taxon>Accipitrimorphae</taxon>
        <taxon>Accipitriformes</taxon>
        <taxon>Cathartidae</taxon>
        <taxon>Cathartes</taxon>
    </lineage>
</organism>